<protein>
    <submittedName>
        <fullName evidence="1">Uncharacterized protein</fullName>
    </submittedName>
</protein>
<dbReference type="PATRIC" id="fig|1293439.3.peg.13"/>
<comment type="caution">
    <text evidence="1">The sequence shown here is derived from an EMBL/GenBank/DDBJ whole genome shotgun (WGS) entry which is preliminary data.</text>
</comment>
<evidence type="ECO:0000313" key="1">
    <source>
        <dbReference type="EMBL" id="KKC41399.1"/>
    </source>
</evidence>
<proteinExistence type="predicted"/>
<keyword evidence="2" id="KW-1185">Reference proteome</keyword>
<evidence type="ECO:0000313" key="2">
    <source>
        <dbReference type="Proteomes" id="UP000033411"/>
    </source>
</evidence>
<dbReference type="AlphaFoldDB" id="A0A0F5QMW7"/>
<sequence>MVAAMTALAKPLTAPFRLPTFVWPRLDKTDRKRKQATIDLIHASPHLRRDIGFDSDYRGERGR</sequence>
<name>A0A0F5QMW7_9HYPH</name>
<organism evidence="1 2">
    <name type="scientific">Devosia epidermidihirudinis</name>
    <dbReference type="NCBI Taxonomy" id="1293439"/>
    <lineage>
        <taxon>Bacteria</taxon>
        <taxon>Pseudomonadati</taxon>
        <taxon>Pseudomonadota</taxon>
        <taxon>Alphaproteobacteria</taxon>
        <taxon>Hyphomicrobiales</taxon>
        <taxon>Devosiaceae</taxon>
        <taxon>Devosia</taxon>
    </lineage>
</organism>
<accession>A0A0F5QMW7</accession>
<dbReference type="Proteomes" id="UP000033411">
    <property type="component" value="Unassembled WGS sequence"/>
</dbReference>
<reference evidence="1 2" key="1">
    <citation type="submission" date="2015-03" db="EMBL/GenBank/DDBJ databases">
        <authorList>
            <person name="Lepp D."/>
            <person name="Hassan Y.I."/>
            <person name="Li X.-Z."/>
            <person name="Zhou T."/>
        </authorList>
    </citation>
    <scope>NUCLEOTIDE SEQUENCE [LARGE SCALE GENOMIC DNA]</scope>
    <source>
        <strain evidence="1 2">E84</strain>
    </source>
</reference>
<gene>
    <name evidence="1" type="ORF">WH87_00065</name>
</gene>
<dbReference type="EMBL" id="LANJ01000001">
    <property type="protein sequence ID" value="KKC41399.1"/>
    <property type="molecule type" value="Genomic_DNA"/>
</dbReference>